<comment type="caution">
    <text evidence="13">The sequence shown here is derived from an EMBL/GenBank/DDBJ whole genome shotgun (WGS) entry which is preliminary data.</text>
</comment>
<keyword evidence="9" id="KW-0325">Glycoprotein</keyword>
<dbReference type="Proteomes" id="UP001169242">
    <property type="component" value="Unassembled WGS sequence"/>
</dbReference>
<feature type="transmembrane region" description="Helical" evidence="10">
    <location>
        <begin position="153"/>
        <end position="172"/>
    </location>
</feature>
<keyword evidence="7 10" id="KW-1133">Transmembrane helix</keyword>
<dbReference type="InterPro" id="IPR017871">
    <property type="entry name" value="ABC_transporter-like_CS"/>
</dbReference>
<dbReference type="Pfam" id="PF00005">
    <property type="entry name" value="ABC_tran"/>
    <property type="match status" value="1"/>
</dbReference>
<evidence type="ECO:0000256" key="5">
    <source>
        <dbReference type="ARBA" id="ARBA00022741"/>
    </source>
</evidence>
<comment type="subcellular location">
    <subcellularLocation>
        <location evidence="1">Cell membrane</location>
        <topology evidence="1">Multi-pass membrane protein</topology>
    </subcellularLocation>
</comment>
<dbReference type="GO" id="GO:0140359">
    <property type="term" value="F:ABC-type transporter activity"/>
    <property type="evidence" value="ECO:0007669"/>
    <property type="project" value="InterPro"/>
</dbReference>
<dbReference type="SUPFAM" id="SSF52540">
    <property type="entry name" value="P-loop containing nucleoside triphosphate hydrolases"/>
    <property type="match status" value="1"/>
</dbReference>
<dbReference type="GO" id="GO:0005886">
    <property type="term" value="C:plasma membrane"/>
    <property type="evidence" value="ECO:0007669"/>
    <property type="project" value="UniProtKB-SubCell"/>
</dbReference>
<evidence type="ECO:0000313" key="14">
    <source>
        <dbReference type="Proteomes" id="UP001169242"/>
    </source>
</evidence>
<dbReference type="InterPro" id="IPR011527">
    <property type="entry name" value="ABC1_TM_dom"/>
</dbReference>
<evidence type="ECO:0000256" key="7">
    <source>
        <dbReference type="ARBA" id="ARBA00022989"/>
    </source>
</evidence>
<dbReference type="RefSeq" id="WP_271012081.1">
    <property type="nucleotide sequence ID" value="NZ_JAQIFT010000040.1"/>
</dbReference>
<evidence type="ECO:0000256" key="6">
    <source>
        <dbReference type="ARBA" id="ARBA00022840"/>
    </source>
</evidence>
<feature type="transmembrane region" description="Helical" evidence="10">
    <location>
        <begin position="236"/>
        <end position="258"/>
    </location>
</feature>
<keyword evidence="6 13" id="KW-0067">ATP-binding</keyword>
<evidence type="ECO:0000256" key="4">
    <source>
        <dbReference type="ARBA" id="ARBA00022692"/>
    </source>
</evidence>
<evidence type="ECO:0000256" key="3">
    <source>
        <dbReference type="ARBA" id="ARBA00022475"/>
    </source>
</evidence>
<dbReference type="PANTHER" id="PTHR24221">
    <property type="entry name" value="ATP-BINDING CASSETTE SUB-FAMILY B"/>
    <property type="match status" value="1"/>
</dbReference>
<keyword evidence="2" id="KW-0813">Transport</keyword>
<protein>
    <submittedName>
        <fullName evidence="13">ABC transporter ATP-binding protein</fullName>
    </submittedName>
</protein>
<organism evidence="13 14">
    <name type="scientific">Holtiella tumoricola</name>
    <dbReference type="NCBI Taxonomy" id="3018743"/>
    <lineage>
        <taxon>Bacteria</taxon>
        <taxon>Bacillati</taxon>
        <taxon>Bacillota</taxon>
        <taxon>Clostridia</taxon>
        <taxon>Lachnospirales</taxon>
        <taxon>Cellulosilyticaceae</taxon>
        <taxon>Holtiella</taxon>
    </lineage>
</organism>
<evidence type="ECO:0000313" key="13">
    <source>
        <dbReference type="EMBL" id="MDA3731728.1"/>
    </source>
</evidence>
<feature type="domain" description="ABC transporter" evidence="11">
    <location>
        <begin position="326"/>
        <end position="558"/>
    </location>
</feature>
<keyword evidence="4 10" id="KW-0812">Transmembrane</keyword>
<feature type="transmembrane region" description="Helical" evidence="10">
    <location>
        <begin position="48"/>
        <end position="69"/>
    </location>
</feature>
<evidence type="ECO:0000259" key="12">
    <source>
        <dbReference type="PROSITE" id="PS50929"/>
    </source>
</evidence>
<dbReference type="GO" id="GO:0016887">
    <property type="term" value="F:ATP hydrolysis activity"/>
    <property type="evidence" value="ECO:0007669"/>
    <property type="project" value="InterPro"/>
</dbReference>
<proteinExistence type="predicted"/>
<evidence type="ECO:0000256" key="2">
    <source>
        <dbReference type="ARBA" id="ARBA00022448"/>
    </source>
</evidence>
<evidence type="ECO:0000256" key="8">
    <source>
        <dbReference type="ARBA" id="ARBA00023136"/>
    </source>
</evidence>
<dbReference type="InterPro" id="IPR027417">
    <property type="entry name" value="P-loop_NTPase"/>
</dbReference>
<keyword evidence="3" id="KW-1003">Cell membrane</keyword>
<dbReference type="PANTHER" id="PTHR24221:SF654">
    <property type="entry name" value="ATP-BINDING CASSETTE SUB-FAMILY B MEMBER 6"/>
    <property type="match status" value="1"/>
</dbReference>
<evidence type="ECO:0000259" key="11">
    <source>
        <dbReference type="PROSITE" id="PS50893"/>
    </source>
</evidence>
<dbReference type="PROSITE" id="PS50929">
    <property type="entry name" value="ABC_TM1F"/>
    <property type="match status" value="1"/>
</dbReference>
<dbReference type="InterPro" id="IPR003593">
    <property type="entry name" value="AAA+_ATPase"/>
</dbReference>
<feature type="domain" description="ABC transmembrane type-1" evidence="12">
    <location>
        <begin position="17"/>
        <end position="293"/>
    </location>
</feature>
<dbReference type="SUPFAM" id="SSF90123">
    <property type="entry name" value="ABC transporter transmembrane region"/>
    <property type="match status" value="1"/>
</dbReference>
<reference evidence="13" key="1">
    <citation type="journal article" date="2023" name="Int. J. Syst. Evol. Microbiol.">
        <title>&lt;i&gt;Holtiella tumoricola&lt;/i&gt; gen. nov. sp. nov., isolated from a human clinical sample.</title>
        <authorList>
            <person name="Allen-Vercoe E."/>
            <person name="Daigneault M.C."/>
            <person name="Vancuren S.J."/>
            <person name="Cochrane K."/>
            <person name="O'Neal L.L."/>
            <person name="Sankaranarayanan K."/>
            <person name="Lawson P.A."/>
        </authorList>
    </citation>
    <scope>NUCLEOTIDE SEQUENCE</scope>
    <source>
        <strain evidence="13">CC70A</strain>
    </source>
</reference>
<accession>A0AA42DN51</accession>
<name>A0AA42DN51_9FIRM</name>
<dbReference type="InterPro" id="IPR036640">
    <property type="entry name" value="ABC1_TM_sf"/>
</dbReference>
<dbReference type="PROSITE" id="PS50893">
    <property type="entry name" value="ABC_TRANSPORTER_2"/>
    <property type="match status" value="1"/>
</dbReference>
<gene>
    <name evidence="13" type="ORF">PBV87_09585</name>
</gene>
<feature type="transmembrane region" description="Helical" evidence="10">
    <location>
        <begin position="12"/>
        <end position="36"/>
    </location>
</feature>
<keyword evidence="14" id="KW-1185">Reference proteome</keyword>
<dbReference type="Gene3D" id="1.20.1560.10">
    <property type="entry name" value="ABC transporter type 1, transmembrane domain"/>
    <property type="match status" value="1"/>
</dbReference>
<sequence>MMYLKEIVKKNKVWIGIYIVVGIVLAFLTNLSANYYQQLIDHFTAGTLTFRFIIIYGSVLLLICIGNYLDEYPGRKLENGIYLDLKVQALKKVSCIDYQTYQSLGTGELLQKIESGSGAGKRILFDFYFEMARKLLPSIGFSMLFIWRLNTSIAYAVLAGYILVFVITNILLRSLYHLKEKILNNEEQMTHFLTRGFMEMVTFRLHRKFKAEIAHANHAKTQIVDSKIKMSLIHEAFFTLFALLVTLIKIGIILYAWFTKSLTIGAVIALITLVDHAYTPIAIFNVLFVQYKLDQSAFKRYTHFLDAKEDKQLQIGEPLQSLQGAFNICQIDFAYSKQMIFKNLSLAIQAGEKIAFVGGSGSGKSTLVKLLIGLLKPTCGEIQIDGQALGKICLEDYYKQILYIPQESPIFDGTLRENLIFDKQIADEEIVAVLKHVCLEEWFTKLSHGLETKLGERGITLSGGERQRLALARIWFQDSKVIILDEATSAMDNLTEEHVMKAVLEVAAPCTVITIAHRLNAIKDFDRILAFHMGTVVGEGHFNELLADNDYFKELYHVGSLEE</sequence>
<feature type="transmembrane region" description="Helical" evidence="10">
    <location>
        <begin position="264"/>
        <end position="289"/>
    </location>
</feature>
<dbReference type="GO" id="GO:0034040">
    <property type="term" value="F:ATPase-coupled lipid transmembrane transporter activity"/>
    <property type="evidence" value="ECO:0007669"/>
    <property type="project" value="TreeGrafter"/>
</dbReference>
<dbReference type="Gene3D" id="3.40.50.300">
    <property type="entry name" value="P-loop containing nucleotide triphosphate hydrolases"/>
    <property type="match status" value="1"/>
</dbReference>
<keyword evidence="5" id="KW-0547">Nucleotide-binding</keyword>
<dbReference type="SMART" id="SM00382">
    <property type="entry name" value="AAA"/>
    <property type="match status" value="1"/>
</dbReference>
<evidence type="ECO:0000256" key="1">
    <source>
        <dbReference type="ARBA" id="ARBA00004651"/>
    </source>
</evidence>
<dbReference type="Pfam" id="PF00664">
    <property type="entry name" value="ABC_membrane"/>
    <property type="match status" value="1"/>
</dbReference>
<dbReference type="FunFam" id="3.40.50.300:FF:002145">
    <property type="entry name" value="ABC transporter (MsbA subfamily)"/>
    <property type="match status" value="1"/>
</dbReference>
<dbReference type="EMBL" id="JAQIFT010000040">
    <property type="protein sequence ID" value="MDA3731728.1"/>
    <property type="molecule type" value="Genomic_DNA"/>
</dbReference>
<dbReference type="GO" id="GO:0005524">
    <property type="term" value="F:ATP binding"/>
    <property type="evidence" value="ECO:0007669"/>
    <property type="project" value="UniProtKB-KW"/>
</dbReference>
<keyword evidence="8 10" id="KW-0472">Membrane</keyword>
<evidence type="ECO:0000256" key="9">
    <source>
        <dbReference type="ARBA" id="ARBA00023180"/>
    </source>
</evidence>
<evidence type="ECO:0000256" key="10">
    <source>
        <dbReference type="SAM" id="Phobius"/>
    </source>
</evidence>
<dbReference type="AlphaFoldDB" id="A0AA42DN51"/>
<dbReference type="InterPro" id="IPR003439">
    <property type="entry name" value="ABC_transporter-like_ATP-bd"/>
</dbReference>
<dbReference type="InterPro" id="IPR039421">
    <property type="entry name" value="Type_1_exporter"/>
</dbReference>
<dbReference type="PROSITE" id="PS00211">
    <property type="entry name" value="ABC_TRANSPORTER_1"/>
    <property type="match status" value="1"/>
</dbReference>